<dbReference type="SUPFAM" id="SSF52540">
    <property type="entry name" value="P-loop containing nucleoside triphosphate hydrolases"/>
    <property type="match status" value="1"/>
</dbReference>
<dbReference type="Pfam" id="PF00196">
    <property type="entry name" value="GerE"/>
    <property type="match status" value="1"/>
</dbReference>
<dbReference type="KEGG" id="mcw:A8L33_06140"/>
<dbReference type="Proteomes" id="UP000037737">
    <property type="component" value="Unassembled WGS sequence"/>
</dbReference>
<reference evidence="2" key="1">
    <citation type="submission" date="2015-04" db="EMBL/GenBank/DDBJ databases">
        <title>Complete genome sequence of Microbacterium chocolatum SIT 101, a bacterium enantioselectively hydrolyzing mesomeric diesters.</title>
        <authorList>
            <person name="Li X."/>
            <person name="Xu Y."/>
        </authorList>
    </citation>
    <scope>NUCLEOTIDE SEQUENCE [LARGE SCALE GENOMIC DNA]</scope>
    <source>
        <strain evidence="2">SIT 101</strain>
    </source>
</reference>
<gene>
    <name evidence="2" type="ORF">XI38_00145</name>
</gene>
<dbReference type="Gene3D" id="3.40.50.300">
    <property type="entry name" value="P-loop containing nucleotide triphosphate hydrolases"/>
    <property type="match status" value="1"/>
</dbReference>
<dbReference type="InterPro" id="IPR016032">
    <property type="entry name" value="Sig_transdc_resp-reg_C-effctor"/>
</dbReference>
<dbReference type="PRINTS" id="PR00038">
    <property type="entry name" value="HTHLUXR"/>
</dbReference>
<dbReference type="InterPro" id="IPR036388">
    <property type="entry name" value="WH-like_DNA-bd_sf"/>
</dbReference>
<sequence length="864" mass="91009">MTAEGPTPSWPLAARPDLVDDVVRRMSARPSRAQLLSGGTGVGKTTLARAIVAAVQSGGRVVVPIIGVAELQGVPAAALAPVLTTNVGDDDESVTIGDRVHRFVATIGAGASRYVLAVDDVSLVDDVTAGVVYQLVRVFGVPAVFTDRVERALSATVARLDAEGLLDRVDVPPLAPAQVVALAEEYLGDPLHPDAARRLADASAGNPLVLRELLMTASRERRVHPTPVGLDIEEVRLAPHVLDSARAHLAPLSPSERELAELLALAQPWTVDLASAIDDRALRNLVSRAVVRETVDAGRRRVRLAHPLLTEALLADLDPERRIQLVRRAAEALRSTGDQDDRRTAIHLLPEGDADAAELEWAAQAAASAGDPETALRLADAADRLRPTAVAALVRAVALSALDRAADAAFVAASDRADSDEVRAIVALRHGQHLAYRRRDPRAAADLARGVIDRIDPEASGALAAEAAKWRAMAGDVASYEPSAVQSSLAQLGGVLTEAMFATMGGSIAQAQAAIDRGWPLADRHRAELPHAESLLALSQFLVFVGSGDIGSARVLAEGRRLDGEADAAGLWTYTLALIALHGGRHDDAFDLARLAVRLLEWRDFTGLVDVARALARTCAAMSGDDASAVRDSSGGPAPTEVKAVLQLAEADAWTAARAGRDDEAVAILRAAVEEGVRQRHHVLAALTASTAIRLGRARDVVDLLESAADAGGAPLCVLLADVARARARGDYARCVDLLPPLRRAGLLGVARRIAEDAGVRAGQGRARTQGRIAAADLAALTSADPLRLPGTGGSVDEMMLSPREWQIARAAAMRRRSREIAAELGLSARTVDNHLARVYRKLGVSGRDDLATLLDADDPSAAR</sequence>
<dbReference type="SMART" id="SM00421">
    <property type="entry name" value="HTH_LUXR"/>
    <property type="match status" value="1"/>
</dbReference>
<evidence type="ECO:0000313" key="3">
    <source>
        <dbReference type="Proteomes" id="UP000037737"/>
    </source>
</evidence>
<dbReference type="SUPFAM" id="SSF46894">
    <property type="entry name" value="C-terminal effector domain of the bipartite response regulators"/>
    <property type="match status" value="1"/>
</dbReference>
<evidence type="ECO:0000259" key="1">
    <source>
        <dbReference type="PROSITE" id="PS50043"/>
    </source>
</evidence>
<dbReference type="PROSITE" id="PS50043">
    <property type="entry name" value="HTH_LUXR_2"/>
    <property type="match status" value="1"/>
</dbReference>
<dbReference type="InterPro" id="IPR000792">
    <property type="entry name" value="Tscrpt_reg_LuxR_C"/>
</dbReference>
<dbReference type="InterPro" id="IPR027417">
    <property type="entry name" value="P-loop_NTPase"/>
</dbReference>
<accession>A0A0M8MR09</accession>
<dbReference type="PATRIC" id="fig|84292.3.peg.33"/>
<dbReference type="EMBL" id="LAVO01000001">
    <property type="protein sequence ID" value="KOS11901.1"/>
    <property type="molecule type" value="Genomic_DNA"/>
</dbReference>
<dbReference type="GO" id="GO:0003677">
    <property type="term" value="F:DNA binding"/>
    <property type="evidence" value="ECO:0007669"/>
    <property type="project" value="InterPro"/>
</dbReference>
<comment type="caution">
    <text evidence="2">The sequence shown here is derived from an EMBL/GenBank/DDBJ whole genome shotgun (WGS) entry which is preliminary data.</text>
</comment>
<proteinExistence type="predicted"/>
<keyword evidence="3" id="KW-1185">Reference proteome</keyword>
<feature type="domain" description="HTH luxR-type" evidence="1">
    <location>
        <begin position="794"/>
        <end position="859"/>
    </location>
</feature>
<dbReference type="AlphaFoldDB" id="A0A0M8MR09"/>
<protein>
    <recommendedName>
        <fullName evidence="1">HTH luxR-type domain-containing protein</fullName>
    </recommendedName>
</protein>
<dbReference type="OrthoDB" id="27092at2"/>
<dbReference type="GO" id="GO:0006355">
    <property type="term" value="P:regulation of DNA-templated transcription"/>
    <property type="evidence" value="ECO:0007669"/>
    <property type="project" value="InterPro"/>
</dbReference>
<dbReference type="Gene3D" id="1.10.10.10">
    <property type="entry name" value="Winged helix-like DNA-binding domain superfamily/Winged helix DNA-binding domain"/>
    <property type="match status" value="1"/>
</dbReference>
<organism evidence="2 3">
    <name type="scientific">Microbacterium aurantiacum</name>
    <dbReference type="NCBI Taxonomy" id="162393"/>
    <lineage>
        <taxon>Bacteria</taxon>
        <taxon>Bacillati</taxon>
        <taxon>Actinomycetota</taxon>
        <taxon>Actinomycetes</taxon>
        <taxon>Micrococcales</taxon>
        <taxon>Microbacteriaceae</taxon>
        <taxon>Microbacterium</taxon>
    </lineage>
</organism>
<evidence type="ECO:0000313" key="2">
    <source>
        <dbReference type="EMBL" id="KOS11901.1"/>
    </source>
</evidence>
<name>A0A0M8MR09_9MICO</name>
<dbReference type="CDD" id="cd06170">
    <property type="entry name" value="LuxR_C_like"/>
    <property type="match status" value="1"/>
</dbReference>